<proteinExistence type="predicted"/>
<evidence type="ECO:0000313" key="1">
    <source>
        <dbReference type="EMBL" id="KAJ1889110.1"/>
    </source>
</evidence>
<accession>A0ACC1I877</accession>
<keyword evidence="2" id="KW-1185">Reference proteome</keyword>
<name>A0ACC1I877_9FUNG</name>
<feature type="non-terminal residue" evidence="1">
    <location>
        <position position="1"/>
    </location>
</feature>
<evidence type="ECO:0000313" key="2">
    <source>
        <dbReference type="Proteomes" id="UP001150581"/>
    </source>
</evidence>
<comment type="caution">
    <text evidence="1">The sequence shown here is derived from an EMBL/GenBank/DDBJ whole genome shotgun (WGS) entry which is preliminary data.</text>
</comment>
<reference evidence="1" key="1">
    <citation type="submission" date="2022-07" db="EMBL/GenBank/DDBJ databases">
        <title>Phylogenomic reconstructions and comparative analyses of Kickxellomycotina fungi.</title>
        <authorList>
            <person name="Reynolds N.K."/>
            <person name="Stajich J.E."/>
            <person name="Barry K."/>
            <person name="Grigoriev I.V."/>
            <person name="Crous P."/>
            <person name="Smith M.E."/>
        </authorList>
    </citation>
    <scope>NUCLEOTIDE SEQUENCE</scope>
    <source>
        <strain evidence="1">Benny 63K</strain>
    </source>
</reference>
<protein>
    <submittedName>
        <fullName evidence="1">Uncharacterized protein</fullName>
    </submittedName>
</protein>
<sequence length="140" mass="15112">SNLSTIVISQLQEANSYLFGFSTRYSTASAQIRAFFGSTNQLWAKQILLGKPAGLFQYGSQEVTAFMSLLILAHHAIIFIPFSYAYLHLSNNSKVIGVSAWGVGTIADGDGLRQPSENELTISEAQGMSFAKVTTKLAAT</sequence>
<dbReference type="EMBL" id="JANBPG010001608">
    <property type="protein sequence ID" value="KAJ1889110.1"/>
    <property type="molecule type" value="Genomic_DNA"/>
</dbReference>
<gene>
    <name evidence="1" type="ORF">LPJ66_008209</name>
</gene>
<organism evidence="1 2">
    <name type="scientific">Kickxella alabastrina</name>
    <dbReference type="NCBI Taxonomy" id="61397"/>
    <lineage>
        <taxon>Eukaryota</taxon>
        <taxon>Fungi</taxon>
        <taxon>Fungi incertae sedis</taxon>
        <taxon>Zoopagomycota</taxon>
        <taxon>Kickxellomycotina</taxon>
        <taxon>Kickxellomycetes</taxon>
        <taxon>Kickxellales</taxon>
        <taxon>Kickxellaceae</taxon>
        <taxon>Kickxella</taxon>
    </lineage>
</organism>
<dbReference type="Proteomes" id="UP001150581">
    <property type="component" value="Unassembled WGS sequence"/>
</dbReference>